<dbReference type="RefSeq" id="WP_011848992.1">
    <property type="nucleotide sequence ID" value="NC_009073.1"/>
</dbReference>
<dbReference type="GO" id="GO:0003677">
    <property type="term" value="F:DNA binding"/>
    <property type="evidence" value="ECO:0007669"/>
    <property type="project" value="InterPro"/>
</dbReference>
<dbReference type="Pfam" id="PF18458">
    <property type="entry name" value="XPB_DRD"/>
    <property type="match status" value="1"/>
</dbReference>
<dbReference type="EMBL" id="CP000561">
    <property type="protein sequence ID" value="ABO07735.1"/>
    <property type="molecule type" value="Genomic_DNA"/>
</dbReference>
<dbReference type="SMART" id="SM00490">
    <property type="entry name" value="HELICc"/>
    <property type="match status" value="1"/>
</dbReference>
<feature type="domain" description="Helicase C-terminal" evidence="6">
    <location>
        <begin position="325"/>
        <end position="456"/>
    </location>
</feature>
<sequence>MGLTTPRIVLTWDRGTVLVEGSLPQELRKLSFLKFDERVGKYRALAIYYPRILAAARALGVEVEDRVWSLHCAEVRAAAEAKLRSYQAEALAAWSKAKRGVVVMPTGAGKTYVAIAAIAQMRVPALVVVPTVELLQQWRSRLSQYFPGRVGVWYGEEKRESCVTVITYDSAYAAVEVLGNRYMFLVFDEVHHLPSPSYRQIAELSPAPYRLGLTATPERADELHVDLDWLVGPVVYKMSARDIRGVWVADYEVEVVKVELTEEEKMVYKEAEQRYLSYLRKKGLRFKSPSDFQKLVALAGRSPEARRALEAWHIMRRLIHETSAKVEAVGEILARHPASKVLIFTEYTSLARAVSERYLIPLVTHDISPQEREQVMAMFRRGEVKAIVTGKVLDEGVDVPDVDVVVILGGTSSVRQFIQRMGRALRLKPHRAKIYEVVTAKTREVDMARRRKRGVS</sequence>
<evidence type="ECO:0000256" key="4">
    <source>
        <dbReference type="ARBA" id="ARBA00022840"/>
    </source>
</evidence>
<dbReference type="InterPro" id="IPR040699">
    <property type="entry name" value="XPB_DRD"/>
</dbReference>
<dbReference type="Gene3D" id="6.10.140.1180">
    <property type="match status" value="1"/>
</dbReference>
<dbReference type="Gene3D" id="3.40.50.300">
    <property type="entry name" value="P-loop containing nucleotide triphosphate hydrolases"/>
    <property type="match status" value="2"/>
</dbReference>
<keyword evidence="4" id="KW-0067">ATP-binding</keyword>
<name>A3MSW8_PYRCJ</name>
<dbReference type="InterPro" id="IPR050615">
    <property type="entry name" value="ATP-dep_DNA_Helicase"/>
</dbReference>
<evidence type="ECO:0000256" key="2">
    <source>
        <dbReference type="ARBA" id="ARBA00022801"/>
    </source>
</evidence>
<dbReference type="InterPro" id="IPR006935">
    <property type="entry name" value="Helicase/UvrB_N"/>
</dbReference>
<accession>A3MSW8</accession>
<dbReference type="AlphaFoldDB" id="A3MSW8"/>
<dbReference type="Pfam" id="PF00271">
    <property type="entry name" value="Helicase_C"/>
    <property type="match status" value="1"/>
</dbReference>
<organism evidence="7 8">
    <name type="scientific">Pyrobaculum calidifontis (strain DSM 21063 / JCM 11548 / VA1)</name>
    <dbReference type="NCBI Taxonomy" id="410359"/>
    <lineage>
        <taxon>Archaea</taxon>
        <taxon>Thermoproteota</taxon>
        <taxon>Thermoprotei</taxon>
        <taxon>Thermoproteales</taxon>
        <taxon>Thermoproteaceae</taxon>
        <taxon>Pyrobaculum</taxon>
    </lineage>
</organism>
<dbReference type="SUPFAM" id="SSF52540">
    <property type="entry name" value="P-loop containing nucleoside triphosphate hydrolases"/>
    <property type="match status" value="1"/>
</dbReference>
<dbReference type="STRING" id="410359.Pcal_0299"/>
<dbReference type="SMART" id="SM00487">
    <property type="entry name" value="DEXDc"/>
    <property type="match status" value="1"/>
</dbReference>
<evidence type="ECO:0000256" key="1">
    <source>
        <dbReference type="ARBA" id="ARBA00022741"/>
    </source>
</evidence>
<dbReference type="GO" id="GO:0004386">
    <property type="term" value="F:helicase activity"/>
    <property type="evidence" value="ECO:0007669"/>
    <property type="project" value="UniProtKB-KW"/>
</dbReference>
<reference evidence="7" key="1">
    <citation type="submission" date="2007-02" db="EMBL/GenBank/DDBJ databases">
        <title>Complete sequence of Pyrobaculum calidifontis JCM 11548.</title>
        <authorList>
            <consortium name="US DOE Joint Genome Institute"/>
            <person name="Copeland A."/>
            <person name="Lucas S."/>
            <person name="Lapidus A."/>
            <person name="Barry K."/>
            <person name="Glavina del Rio T."/>
            <person name="Dalin E."/>
            <person name="Tice H."/>
            <person name="Pitluck S."/>
            <person name="Chain P."/>
            <person name="Malfatti S."/>
            <person name="Shin M."/>
            <person name="Vergez L."/>
            <person name="Schmutz J."/>
            <person name="Larimer F."/>
            <person name="Land M."/>
            <person name="Hauser L."/>
            <person name="Kyrpides N."/>
            <person name="Mikhailova N."/>
            <person name="Cozen A.E."/>
            <person name="Fitz-Gibbon S.T."/>
            <person name="House C.H."/>
            <person name="Saltikov C."/>
            <person name="Lowe T.M."/>
            <person name="Richardson P."/>
        </authorList>
    </citation>
    <scope>NUCLEOTIDE SEQUENCE [LARGE SCALE GENOMIC DNA]</scope>
    <source>
        <strain evidence="7">JCM 11548</strain>
    </source>
</reference>
<keyword evidence="2" id="KW-0378">Hydrolase</keyword>
<keyword evidence="3 7" id="KW-0347">Helicase</keyword>
<protein>
    <submittedName>
        <fullName evidence="7">DNA repair helicase RAD25</fullName>
    </submittedName>
</protein>
<dbReference type="GO" id="GO:0005524">
    <property type="term" value="F:ATP binding"/>
    <property type="evidence" value="ECO:0007669"/>
    <property type="project" value="UniProtKB-KW"/>
</dbReference>
<dbReference type="PROSITE" id="PS51194">
    <property type="entry name" value="HELICASE_CTER"/>
    <property type="match status" value="1"/>
</dbReference>
<evidence type="ECO:0000259" key="6">
    <source>
        <dbReference type="PROSITE" id="PS51194"/>
    </source>
</evidence>
<dbReference type="Proteomes" id="UP000001431">
    <property type="component" value="Chromosome"/>
</dbReference>
<dbReference type="PROSITE" id="PS51192">
    <property type="entry name" value="HELICASE_ATP_BIND_1"/>
    <property type="match status" value="1"/>
</dbReference>
<dbReference type="InterPro" id="IPR014001">
    <property type="entry name" value="Helicase_ATP-bd"/>
</dbReference>
<dbReference type="HOGENOM" id="CLU_008213_6_0_2"/>
<dbReference type="PANTHER" id="PTHR11274:SF0">
    <property type="entry name" value="GENERAL TRANSCRIPTION AND DNA REPAIR FACTOR IIH HELICASE SUBUNIT XPB"/>
    <property type="match status" value="1"/>
</dbReference>
<keyword evidence="1" id="KW-0547">Nucleotide-binding</keyword>
<dbReference type="InterPro" id="IPR027417">
    <property type="entry name" value="P-loop_NTPase"/>
</dbReference>
<feature type="domain" description="Helicase ATP-binding" evidence="5">
    <location>
        <begin position="91"/>
        <end position="235"/>
    </location>
</feature>
<evidence type="ECO:0000313" key="7">
    <source>
        <dbReference type="EMBL" id="ABO07735.1"/>
    </source>
</evidence>
<dbReference type="GO" id="GO:0016787">
    <property type="term" value="F:hydrolase activity"/>
    <property type="evidence" value="ECO:0007669"/>
    <property type="project" value="UniProtKB-KW"/>
</dbReference>
<dbReference type="GO" id="GO:0140097">
    <property type="term" value="F:catalytic activity, acting on DNA"/>
    <property type="evidence" value="ECO:0007669"/>
    <property type="project" value="UniProtKB-ARBA"/>
</dbReference>
<keyword evidence="8" id="KW-1185">Reference proteome</keyword>
<dbReference type="PANTHER" id="PTHR11274">
    <property type="entry name" value="RAD25/XP-B DNA REPAIR HELICASE"/>
    <property type="match status" value="1"/>
</dbReference>
<evidence type="ECO:0000259" key="5">
    <source>
        <dbReference type="PROSITE" id="PS51192"/>
    </source>
</evidence>
<gene>
    <name evidence="7" type="ordered locus">Pcal_0299</name>
</gene>
<dbReference type="InterPro" id="IPR001650">
    <property type="entry name" value="Helicase_C-like"/>
</dbReference>
<dbReference type="Pfam" id="PF04851">
    <property type="entry name" value="ResIII"/>
    <property type="match status" value="1"/>
</dbReference>
<dbReference type="eggNOG" id="arCOG00874">
    <property type="taxonomic scope" value="Archaea"/>
</dbReference>
<evidence type="ECO:0000313" key="8">
    <source>
        <dbReference type="Proteomes" id="UP000001431"/>
    </source>
</evidence>
<evidence type="ECO:0000256" key="3">
    <source>
        <dbReference type="ARBA" id="ARBA00022806"/>
    </source>
</evidence>
<dbReference type="Gene3D" id="3.40.1170.30">
    <property type="match status" value="1"/>
</dbReference>
<dbReference type="CDD" id="cd17926">
    <property type="entry name" value="DEXHc_RE"/>
    <property type="match status" value="1"/>
</dbReference>
<dbReference type="KEGG" id="pcl:Pcal_0299"/>
<dbReference type="GeneID" id="4908754"/>
<proteinExistence type="predicted"/>